<sequence>MSLNSFLKLVEIQTKAASMIPFSLGSLYALYRFQQFNGKNFLLMFISLLAFDMVTTAINNYMDYKKAIKTYGFNYESHNAIVKYKLKESTVIGVIGILLAIAVIMGFLLYLNTNIVVLLLGVVSFMVGILYSFGPVPISRMPLGEIFSGLFMGFVIVFVSTYIHIYDQNIITLFYSNGMLRLEMNIIELVYLFLISVPAIMGIANIMLANNICDIEDDMENKRYTLPIYIGKEKALKLFKALYYITYIDILLLLVVGVEPVISLLMLLTLMPVRKNLKIFDETQTKKDTFALSVKNFILINVSRIFAIGTALLINFFLVH</sequence>
<feature type="transmembrane region" description="Helical" evidence="8">
    <location>
        <begin position="297"/>
        <end position="319"/>
    </location>
</feature>
<comment type="pathway">
    <text evidence="2">Quinol/quinone metabolism; menaquinone biosynthesis.</text>
</comment>
<evidence type="ECO:0000256" key="4">
    <source>
        <dbReference type="ARBA" id="ARBA00022679"/>
    </source>
</evidence>
<evidence type="ECO:0000256" key="2">
    <source>
        <dbReference type="ARBA" id="ARBA00004863"/>
    </source>
</evidence>
<dbReference type="Pfam" id="PF01040">
    <property type="entry name" value="UbiA"/>
    <property type="match status" value="1"/>
</dbReference>
<dbReference type="AlphaFoldDB" id="A0A1M6F922"/>
<dbReference type="GO" id="GO:0016020">
    <property type="term" value="C:membrane"/>
    <property type="evidence" value="ECO:0007669"/>
    <property type="project" value="UniProtKB-SubCell"/>
</dbReference>
<dbReference type="InterPro" id="IPR000537">
    <property type="entry name" value="UbiA_prenyltransferase"/>
</dbReference>
<dbReference type="PIRSF" id="PIRSF005355">
    <property type="entry name" value="UBIAD1"/>
    <property type="match status" value="1"/>
</dbReference>
<dbReference type="CDD" id="cd13962">
    <property type="entry name" value="PT_UbiA_UBIAD1"/>
    <property type="match status" value="1"/>
</dbReference>
<evidence type="ECO:0000256" key="6">
    <source>
        <dbReference type="ARBA" id="ARBA00022989"/>
    </source>
</evidence>
<keyword evidence="3" id="KW-0474">Menaquinone biosynthesis</keyword>
<dbReference type="InterPro" id="IPR044878">
    <property type="entry name" value="UbiA_sf"/>
</dbReference>
<gene>
    <name evidence="9" type="ORF">SAMN02745975_00953</name>
</gene>
<comment type="subcellular location">
    <subcellularLocation>
        <location evidence="1">Membrane</location>
        <topology evidence="1">Multi-pass membrane protein</topology>
    </subcellularLocation>
</comment>
<keyword evidence="7 8" id="KW-0472">Membrane</keyword>
<dbReference type="InterPro" id="IPR026046">
    <property type="entry name" value="UBIAD1"/>
</dbReference>
<dbReference type="GO" id="GO:0009234">
    <property type="term" value="P:menaquinone biosynthetic process"/>
    <property type="evidence" value="ECO:0007669"/>
    <property type="project" value="UniProtKB-UniPathway"/>
</dbReference>
<feature type="transmembrane region" description="Helical" evidence="8">
    <location>
        <begin position="186"/>
        <end position="209"/>
    </location>
</feature>
<dbReference type="Gene3D" id="1.10.357.140">
    <property type="entry name" value="UbiA prenyltransferase"/>
    <property type="match status" value="1"/>
</dbReference>
<feature type="transmembrane region" description="Helical" evidence="8">
    <location>
        <begin position="115"/>
        <end position="134"/>
    </location>
</feature>
<organism evidence="9 10">
    <name type="scientific">Geosporobacter subterraneus DSM 17957</name>
    <dbReference type="NCBI Taxonomy" id="1121919"/>
    <lineage>
        <taxon>Bacteria</taxon>
        <taxon>Bacillati</taxon>
        <taxon>Bacillota</taxon>
        <taxon>Clostridia</taxon>
        <taxon>Peptostreptococcales</taxon>
        <taxon>Thermotaleaceae</taxon>
        <taxon>Geosporobacter</taxon>
    </lineage>
</organism>
<dbReference type="Proteomes" id="UP000184536">
    <property type="component" value="Unassembled WGS sequence"/>
</dbReference>
<keyword evidence="10" id="KW-1185">Reference proteome</keyword>
<keyword evidence="6 8" id="KW-1133">Transmembrane helix</keyword>
<dbReference type="UniPathway" id="UPA00079"/>
<dbReference type="STRING" id="1121919.SAMN02745975_00953"/>
<dbReference type="RefSeq" id="WP_110940218.1">
    <property type="nucleotide sequence ID" value="NZ_FQZV01000010.1"/>
</dbReference>
<dbReference type="PANTHER" id="PTHR13929">
    <property type="entry name" value="1,4-DIHYDROXY-2-NAPHTHOATE OCTAPRENYLTRANSFERASE"/>
    <property type="match status" value="1"/>
</dbReference>
<evidence type="ECO:0000256" key="7">
    <source>
        <dbReference type="ARBA" id="ARBA00023136"/>
    </source>
</evidence>
<accession>A0A1M6F922</accession>
<evidence type="ECO:0000313" key="10">
    <source>
        <dbReference type="Proteomes" id="UP000184536"/>
    </source>
</evidence>
<dbReference type="GO" id="GO:0042371">
    <property type="term" value="P:vitamin K biosynthetic process"/>
    <property type="evidence" value="ECO:0007669"/>
    <property type="project" value="TreeGrafter"/>
</dbReference>
<name>A0A1M6F922_9FIRM</name>
<keyword evidence="4 9" id="KW-0808">Transferase</keyword>
<feature type="transmembrane region" description="Helical" evidence="8">
    <location>
        <begin position="43"/>
        <end position="62"/>
    </location>
</feature>
<feature type="transmembrane region" description="Helical" evidence="8">
    <location>
        <begin position="241"/>
        <end position="268"/>
    </location>
</feature>
<evidence type="ECO:0000256" key="1">
    <source>
        <dbReference type="ARBA" id="ARBA00004141"/>
    </source>
</evidence>
<evidence type="ECO:0000313" key="9">
    <source>
        <dbReference type="EMBL" id="SHI94228.1"/>
    </source>
</evidence>
<dbReference type="OrthoDB" id="9767568at2"/>
<evidence type="ECO:0000256" key="3">
    <source>
        <dbReference type="ARBA" id="ARBA00022428"/>
    </source>
</evidence>
<proteinExistence type="predicted"/>
<dbReference type="PANTHER" id="PTHR13929:SF0">
    <property type="entry name" value="UBIA PRENYLTRANSFERASE DOMAIN-CONTAINING PROTEIN 1"/>
    <property type="match status" value="1"/>
</dbReference>
<dbReference type="EMBL" id="FQZV01000010">
    <property type="protein sequence ID" value="SHI94228.1"/>
    <property type="molecule type" value="Genomic_DNA"/>
</dbReference>
<evidence type="ECO:0000256" key="8">
    <source>
        <dbReference type="SAM" id="Phobius"/>
    </source>
</evidence>
<feature type="transmembrane region" description="Helical" evidence="8">
    <location>
        <begin position="146"/>
        <end position="166"/>
    </location>
</feature>
<dbReference type="GO" id="GO:0004659">
    <property type="term" value="F:prenyltransferase activity"/>
    <property type="evidence" value="ECO:0007669"/>
    <property type="project" value="InterPro"/>
</dbReference>
<protein>
    <submittedName>
        <fullName evidence="9">1,4-dihydroxy-2-naphthoate octaprenyltransferase</fullName>
    </submittedName>
</protein>
<reference evidence="10" key="1">
    <citation type="submission" date="2016-11" db="EMBL/GenBank/DDBJ databases">
        <authorList>
            <person name="Varghese N."/>
            <person name="Submissions S."/>
        </authorList>
    </citation>
    <scope>NUCLEOTIDE SEQUENCE [LARGE SCALE GENOMIC DNA]</scope>
    <source>
        <strain evidence="10">DSM 17957</strain>
    </source>
</reference>
<evidence type="ECO:0000256" key="5">
    <source>
        <dbReference type="ARBA" id="ARBA00022692"/>
    </source>
</evidence>
<keyword evidence="5 8" id="KW-0812">Transmembrane</keyword>
<dbReference type="NCBIfam" id="NF004752">
    <property type="entry name" value="PRK06080.1-4"/>
    <property type="match status" value="1"/>
</dbReference>
<feature type="transmembrane region" description="Helical" evidence="8">
    <location>
        <begin position="91"/>
        <end position="109"/>
    </location>
</feature>
<dbReference type="NCBIfam" id="NF009926">
    <property type="entry name" value="PRK13387.1"/>
    <property type="match status" value="1"/>
</dbReference>